<dbReference type="EMBL" id="JAABOQ010000002">
    <property type="protein sequence ID" value="NER16295.1"/>
    <property type="molecule type" value="Genomic_DNA"/>
</dbReference>
<accession>A0A6M0CEQ0</accession>
<dbReference type="AlphaFoldDB" id="A0A6M0CEQ0"/>
<dbReference type="InterPro" id="IPR058060">
    <property type="entry name" value="HYC_CC_PP"/>
</dbReference>
<proteinExistence type="predicted"/>
<reference evidence="1 2" key="1">
    <citation type="submission" date="2020-01" db="EMBL/GenBank/DDBJ databases">
        <title>Spongiivirga citrea KCTC 32990T.</title>
        <authorList>
            <person name="Wang G."/>
        </authorList>
    </citation>
    <scope>NUCLEOTIDE SEQUENCE [LARGE SCALE GENOMIC DNA]</scope>
    <source>
        <strain evidence="1 2">KCTC 32990</strain>
    </source>
</reference>
<gene>
    <name evidence="1" type="ORF">GWK10_03690</name>
</gene>
<organism evidence="1 2">
    <name type="scientific">Spongiivirga citrea</name>
    <dbReference type="NCBI Taxonomy" id="1481457"/>
    <lineage>
        <taxon>Bacteria</taxon>
        <taxon>Pseudomonadati</taxon>
        <taxon>Bacteroidota</taxon>
        <taxon>Flavobacteriia</taxon>
        <taxon>Flavobacteriales</taxon>
        <taxon>Flavobacteriaceae</taxon>
        <taxon>Spongiivirga</taxon>
    </lineage>
</organism>
<name>A0A6M0CEQ0_9FLAO</name>
<sequence length="139" mass="15560">MKKVIHKITALFLSFIVLVASVSFTIDMHHCGSTLVDIAFFDEAHGCGMIMENSYDSNTSFEVSKMACCTDTFIAVEAQDELNTATFNLQLEQQLFLASFAYSYINLFEGLAENIVPFDGYPPPILTEDIHVLQETFLI</sequence>
<dbReference type="NCBIfam" id="NF047658">
    <property type="entry name" value="HYC_CC_PP"/>
    <property type="match status" value="1"/>
</dbReference>
<keyword evidence="2" id="KW-1185">Reference proteome</keyword>
<dbReference type="Pfam" id="PF26622">
    <property type="entry name" value="DUF8199"/>
    <property type="match status" value="1"/>
</dbReference>
<dbReference type="InterPro" id="IPR058512">
    <property type="entry name" value="DUF8199"/>
</dbReference>
<dbReference type="Proteomes" id="UP000474296">
    <property type="component" value="Unassembled WGS sequence"/>
</dbReference>
<dbReference type="RefSeq" id="WP_164029571.1">
    <property type="nucleotide sequence ID" value="NZ_JAABOQ010000002.1"/>
</dbReference>
<evidence type="ECO:0008006" key="3">
    <source>
        <dbReference type="Google" id="ProtNLM"/>
    </source>
</evidence>
<protein>
    <recommendedName>
        <fullName evidence="3">Secreted protein</fullName>
    </recommendedName>
</protein>
<evidence type="ECO:0000313" key="2">
    <source>
        <dbReference type="Proteomes" id="UP000474296"/>
    </source>
</evidence>
<comment type="caution">
    <text evidence="1">The sequence shown here is derived from an EMBL/GenBank/DDBJ whole genome shotgun (WGS) entry which is preliminary data.</text>
</comment>
<evidence type="ECO:0000313" key="1">
    <source>
        <dbReference type="EMBL" id="NER16295.1"/>
    </source>
</evidence>